<dbReference type="Proteomes" id="UP000037405">
    <property type="component" value="Unassembled WGS sequence"/>
</dbReference>
<dbReference type="InterPro" id="IPR024997">
    <property type="entry name" value="DUF3892"/>
</dbReference>
<dbReference type="AlphaFoldDB" id="A0A0M0GNV1"/>
<dbReference type="RefSeq" id="WP_053426794.1">
    <property type="nucleotide sequence ID" value="NZ_JAMQJB010000008.1"/>
</dbReference>
<dbReference type="PATRIC" id="fig|189381.12.peg.823"/>
<comment type="caution">
    <text evidence="2">The sequence shown here is derived from an EMBL/GenBank/DDBJ whole genome shotgun (WGS) entry which is preliminary data.</text>
</comment>
<dbReference type="OrthoDB" id="1647761at2"/>
<evidence type="ECO:0008006" key="4">
    <source>
        <dbReference type="Google" id="ProtNLM"/>
    </source>
</evidence>
<dbReference type="EMBL" id="LGUE01000001">
    <property type="protein sequence ID" value="KON91605.1"/>
    <property type="molecule type" value="Genomic_DNA"/>
</dbReference>
<organism evidence="2 3">
    <name type="scientific">Rossellomorea marisflavi</name>
    <dbReference type="NCBI Taxonomy" id="189381"/>
    <lineage>
        <taxon>Bacteria</taxon>
        <taxon>Bacillati</taxon>
        <taxon>Bacillota</taxon>
        <taxon>Bacilli</taxon>
        <taxon>Bacillales</taxon>
        <taxon>Bacillaceae</taxon>
        <taxon>Rossellomorea</taxon>
    </lineage>
</organism>
<name>A0A0M0GNV1_9BACI</name>
<proteinExistence type="predicted"/>
<protein>
    <recommendedName>
        <fullName evidence="4">DUF3892 domain-containing protein</fullName>
    </recommendedName>
</protein>
<reference evidence="3" key="1">
    <citation type="submission" date="2015-07" db="EMBL/GenBank/DDBJ databases">
        <title>Fjat-14235 jcm11544.</title>
        <authorList>
            <person name="Liu B."/>
            <person name="Wang J."/>
            <person name="Zhu Y."/>
            <person name="Liu G."/>
            <person name="Chen Q."/>
            <person name="Chen Z."/>
            <person name="Lan J."/>
            <person name="Che J."/>
            <person name="Ge C."/>
            <person name="Shi H."/>
            <person name="Pan Z."/>
            <person name="Liu X."/>
        </authorList>
    </citation>
    <scope>NUCLEOTIDE SEQUENCE [LARGE SCALE GENOMIC DNA]</scope>
    <source>
        <strain evidence="3">JCM 11544</strain>
    </source>
</reference>
<evidence type="ECO:0000313" key="3">
    <source>
        <dbReference type="Proteomes" id="UP000037405"/>
    </source>
</evidence>
<accession>A0A0M0GNV1</accession>
<evidence type="ECO:0000256" key="1">
    <source>
        <dbReference type="SAM" id="MobiDB-lite"/>
    </source>
</evidence>
<keyword evidence="3" id="KW-1185">Reference proteome</keyword>
<sequence length="61" mass="6798">MEQIVAVQRNEAGGIINFETSSGRIISYRKAVMEANEGTLQFPPDGEGESDDQFEQYPSIF</sequence>
<gene>
    <name evidence="2" type="ORF">AF331_03600</name>
</gene>
<dbReference type="Pfam" id="PF13031">
    <property type="entry name" value="DUF3892"/>
    <property type="match status" value="1"/>
</dbReference>
<evidence type="ECO:0000313" key="2">
    <source>
        <dbReference type="EMBL" id="KON91605.1"/>
    </source>
</evidence>
<feature type="region of interest" description="Disordered" evidence="1">
    <location>
        <begin position="40"/>
        <end position="61"/>
    </location>
</feature>
<dbReference type="STRING" id="189381.GCA_900166615_03579"/>